<feature type="signal peptide" evidence="3">
    <location>
        <begin position="1"/>
        <end position="19"/>
    </location>
</feature>
<dbReference type="AlphaFoldDB" id="A0A9P0CVT0"/>
<keyword evidence="1" id="KW-0433">Leucine-rich repeat</keyword>
<reference evidence="4" key="1">
    <citation type="submission" date="2022-01" db="EMBL/GenBank/DDBJ databases">
        <authorList>
            <person name="King R."/>
        </authorList>
    </citation>
    <scope>NUCLEOTIDE SEQUENCE</scope>
</reference>
<gene>
    <name evidence="4" type="ORF">PSYICH_LOCUS6074</name>
</gene>
<dbReference type="InterPro" id="IPR050333">
    <property type="entry name" value="SLRP"/>
</dbReference>
<dbReference type="PANTHER" id="PTHR45712">
    <property type="entry name" value="AGAP008170-PA"/>
    <property type="match status" value="1"/>
</dbReference>
<dbReference type="SMART" id="SM00369">
    <property type="entry name" value="LRR_TYP"/>
    <property type="match status" value="4"/>
</dbReference>
<keyword evidence="3" id="KW-0732">Signal</keyword>
<dbReference type="GO" id="GO:0005615">
    <property type="term" value="C:extracellular space"/>
    <property type="evidence" value="ECO:0007669"/>
    <property type="project" value="TreeGrafter"/>
</dbReference>
<keyword evidence="2" id="KW-0677">Repeat</keyword>
<dbReference type="OrthoDB" id="8023798at2759"/>
<dbReference type="Pfam" id="PF13306">
    <property type="entry name" value="LRR_5"/>
    <property type="match status" value="1"/>
</dbReference>
<accession>A0A9P0CVT0</accession>
<name>A0A9P0CVT0_9CUCU</name>
<evidence type="ECO:0000256" key="1">
    <source>
        <dbReference type="ARBA" id="ARBA00022614"/>
    </source>
</evidence>
<dbReference type="Pfam" id="PF13855">
    <property type="entry name" value="LRR_8"/>
    <property type="match status" value="1"/>
</dbReference>
<keyword evidence="5" id="KW-1185">Reference proteome</keyword>
<evidence type="ECO:0000313" key="5">
    <source>
        <dbReference type="Proteomes" id="UP001153636"/>
    </source>
</evidence>
<dbReference type="InterPro" id="IPR026906">
    <property type="entry name" value="LRR_5"/>
</dbReference>
<dbReference type="PROSITE" id="PS51450">
    <property type="entry name" value="LRR"/>
    <property type="match status" value="1"/>
</dbReference>
<dbReference type="Gene3D" id="3.80.10.10">
    <property type="entry name" value="Ribonuclease Inhibitor"/>
    <property type="match status" value="2"/>
</dbReference>
<proteinExistence type="predicted"/>
<dbReference type="Proteomes" id="UP001153636">
    <property type="component" value="Chromosome 18"/>
</dbReference>
<dbReference type="EMBL" id="OV651830">
    <property type="protein sequence ID" value="CAH1105176.1"/>
    <property type="molecule type" value="Genomic_DNA"/>
</dbReference>
<evidence type="ECO:0000313" key="4">
    <source>
        <dbReference type="EMBL" id="CAH1105176.1"/>
    </source>
</evidence>
<dbReference type="InterPro" id="IPR001611">
    <property type="entry name" value="Leu-rich_rpt"/>
</dbReference>
<evidence type="ECO:0000256" key="3">
    <source>
        <dbReference type="SAM" id="SignalP"/>
    </source>
</evidence>
<sequence length="238" mass="27228">MFILSSLVISAFLIISTTCFDINNVNKNITVLKKHSYMNLNLVVSIRIQNCSVKIIEEEAFKNVSVLLLEITDNNIKNLTNGSFAEVLFVDLILDRNEIELIEEGTFNNIHPLWKGLLSLQKNNIETIEKGVFNGTDIRILSLDDNQITNIQPGAFEQMHHLRILTLSKNKLRNIGVGIFQNFPGLFSLDLSENHINKIDKLAFEDDKELFLNLENNTISTEVSKWYFENTKIIALFK</sequence>
<evidence type="ECO:0000256" key="2">
    <source>
        <dbReference type="ARBA" id="ARBA00022737"/>
    </source>
</evidence>
<dbReference type="SUPFAM" id="SSF52058">
    <property type="entry name" value="L domain-like"/>
    <property type="match status" value="1"/>
</dbReference>
<dbReference type="InterPro" id="IPR003591">
    <property type="entry name" value="Leu-rich_rpt_typical-subtyp"/>
</dbReference>
<dbReference type="InterPro" id="IPR032675">
    <property type="entry name" value="LRR_dom_sf"/>
</dbReference>
<protein>
    <submittedName>
        <fullName evidence="4">Uncharacterized protein</fullName>
    </submittedName>
</protein>
<dbReference type="PANTHER" id="PTHR45712:SF22">
    <property type="entry name" value="INSULIN-LIKE GROWTH FACTOR-BINDING PROTEIN COMPLEX ACID LABILE SUBUNIT"/>
    <property type="match status" value="1"/>
</dbReference>
<organism evidence="4 5">
    <name type="scientific">Psylliodes chrysocephalus</name>
    <dbReference type="NCBI Taxonomy" id="3402493"/>
    <lineage>
        <taxon>Eukaryota</taxon>
        <taxon>Metazoa</taxon>
        <taxon>Ecdysozoa</taxon>
        <taxon>Arthropoda</taxon>
        <taxon>Hexapoda</taxon>
        <taxon>Insecta</taxon>
        <taxon>Pterygota</taxon>
        <taxon>Neoptera</taxon>
        <taxon>Endopterygota</taxon>
        <taxon>Coleoptera</taxon>
        <taxon>Polyphaga</taxon>
        <taxon>Cucujiformia</taxon>
        <taxon>Chrysomeloidea</taxon>
        <taxon>Chrysomelidae</taxon>
        <taxon>Galerucinae</taxon>
        <taxon>Alticini</taxon>
        <taxon>Psylliodes</taxon>
    </lineage>
</organism>
<feature type="chain" id="PRO_5040230982" evidence="3">
    <location>
        <begin position="20"/>
        <end position="238"/>
    </location>
</feature>